<dbReference type="EMBL" id="JAAECE010000003">
    <property type="protein sequence ID" value="KAF1803501.1"/>
    <property type="molecule type" value="Genomic_DNA"/>
</dbReference>
<evidence type="ECO:0000313" key="1">
    <source>
        <dbReference type="EMBL" id="KAF1803501.1"/>
    </source>
</evidence>
<dbReference type="Proteomes" id="UP000469890">
    <property type="component" value="Unassembled WGS sequence"/>
</dbReference>
<evidence type="ECO:0000313" key="2">
    <source>
        <dbReference type="Proteomes" id="UP000469890"/>
    </source>
</evidence>
<comment type="caution">
    <text evidence="1">The sequence shown here is derived from an EMBL/GenBank/DDBJ whole genome shotgun (WGS) entry which is preliminary data.</text>
</comment>
<organism evidence="1 2">
    <name type="scientific">Mucor circinelloides f. lusitanicus</name>
    <name type="common">Mucor racemosus var. lusitanicus</name>
    <dbReference type="NCBI Taxonomy" id="29924"/>
    <lineage>
        <taxon>Eukaryota</taxon>
        <taxon>Fungi</taxon>
        <taxon>Fungi incertae sedis</taxon>
        <taxon>Mucoromycota</taxon>
        <taxon>Mucoromycotina</taxon>
        <taxon>Mucoromycetes</taxon>
        <taxon>Mucorales</taxon>
        <taxon>Mucorineae</taxon>
        <taxon>Mucoraceae</taxon>
        <taxon>Mucor</taxon>
    </lineage>
</organism>
<sequence length="157" mass="17984">MCDTNWCTFCDCAVSPYSNSIYCSEECFKRDALLHDPLYRMYAERQKQQQRFLSPQITMNRSSIHDNSMPEYYTQQTRRESSSSMCSEDLAAMHMDMIPCSPPSKTAPQLSTSMSLASSHNDTILRTPPLSYDDAPIYEKITESDVLFHNTAPQVKL</sequence>
<dbReference type="Pfam" id="PF12855">
    <property type="entry name" value="Ecl1"/>
    <property type="match status" value="1"/>
</dbReference>
<gene>
    <name evidence="1" type="ORF">FB192DRAFT_1301065</name>
</gene>
<accession>A0A8H4BLE6</accession>
<name>A0A8H4BLE6_MUCCL</name>
<dbReference type="AlphaFoldDB" id="A0A8H4BLE6"/>
<dbReference type="InterPro" id="IPR024368">
    <property type="entry name" value="Ecl1/2/3"/>
</dbReference>
<reference evidence="1 2" key="1">
    <citation type="submission" date="2019-09" db="EMBL/GenBank/DDBJ databases">
        <authorList>
            <consortium name="DOE Joint Genome Institute"/>
            <person name="Mondo S.J."/>
            <person name="Navarro-Mendoza M.I."/>
            <person name="Perez-Arques C."/>
            <person name="Panchal S."/>
            <person name="Nicolas F.E."/>
            <person name="Ganguly P."/>
            <person name="Pangilinan J."/>
            <person name="Grigoriev I."/>
            <person name="Heitman J."/>
            <person name="Sanya K."/>
            <person name="Garre V."/>
        </authorList>
    </citation>
    <scope>NUCLEOTIDE SEQUENCE [LARGE SCALE GENOMIC DNA]</scope>
    <source>
        <strain evidence="1 2">MU402</strain>
    </source>
</reference>
<protein>
    <submittedName>
        <fullName evidence="1">Uncharacterized protein</fullName>
    </submittedName>
</protein>
<proteinExistence type="predicted"/>